<evidence type="ECO:0000256" key="1">
    <source>
        <dbReference type="ARBA" id="ARBA00022475"/>
    </source>
</evidence>
<dbReference type="PANTHER" id="PTHR43649:SF33">
    <property type="entry name" value="POLYGALACTURONAN_RHAMNOGALACTURONAN-BINDING PROTEIN YTCQ"/>
    <property type="match status" value="1"/>
</dbReference>
<reference evidence="6" key="1">
    <citation type="submission" date="2024-07" db="EMBL/GenBank/DDBJ databases">
        <authorList>
            <person name="Yu S.T."/>
        </authorList>
    </citation>
    <scope>NUCLEOTIDE SEQUENCE</scope>
    <source>
        <strain evidence="6">R39</strain>
    </source>
</reference>
<evidence type="ECO:0000313" key="6">
    <source>
        <dbReference type="EMBL" id="XDQ49119.1"/>
    </source>
</evidence>
<proteinExistence type="predicted"/>
<sequence length="467" mass="49695">MEMVHSNAHGRRPRRAGRVRGAALTATAVIGALTLAACSGGQSVGGNSSVADSGSKYGFKAASQDSKAQVTVWVDSTREPIAKAYNKAHPHAQVKIVTYDGNANGSNTFKTKTQLFDRAGSGWPDVAFTTDNNSASWGSFGGTGDLAAVNKGLVPQTTLDNFAKGSLDVCTVKGVTYCFRNDLAQNVLWYNKKLMDKFGYQVPTTWEQYQQLAGKVAAEHPGYLVGTAGDAWTPEIYMWAAQCPANDVTGAKTIKADTSDPKCVRAAKMLDRLIADKTMSTLSLFGSDFVKNEADKVLMLPGPSWYGGSVFQGTLKTPAGQIAAASPLKWADDDQTVTGDVGGGAWWISSHSKNLKAAADFATWVTGQAKYGSALAPTYPAYVPAAQTWASETQKSGYYADDIVAPLSQAAGQVWSGWGSAQFSQEAIWAKVVQAGMAQGKTVVSQLPAWQTEIENQARTFGYEVTK</sequence>
<evidence type="ECO:0000256" key="4">
    <source>
        <dbReference type="ARBA" id="ARBA00023139"/>
    </source>
</evidence>
<dbReference type="Pfam" id="PF01547">
    <property type="entry name" value="SBP_bac_1"/>
    <property type="match status" value="1"/>
</dbReference>
<keyword evidence="3" id="KW-0472">Membrane</keyword>
<accession>A0AB39R2N3</accession>
<dbReference type="PANTHER" id="PTHR43649">
    <property type="entry name" value="ARABINOSE-BINDING PROTEIN-RELATED"/>
    <property type="match status" value="1"/>
</dbReference>
<organism evidence="6">
    <name type="scientific">Streptomyces sp. R39</name>
    <dbReference type="NCBI Taxonomy" id="3238631"/>
    <lineage>
        <taxon>Bacteria</taxon>
        <taxon>Bacillati</taxon>
        <taxon>Actinomycetota</taxon>
        <taxon>Actinomycetes</taxon>
        <taxon>Kitasatosporales</taxon>
        <taxon>Streptomycetaceae</taxon>
        <taxon>Streptomyces</taxon>
    </lineage>
</organism>
<keyword evidence="4" id="KW-0564">Palmitate</keyword>
<dbReference type="InterPro" id="IPR050490">
    <property type="entry name" value="Bact_solute-bd_prot1"/>
</dbReference>
<gene>
    <name evidence="6" type="ORF">AB5J52_46435</name>
</gene>
<keyword evidence="5" id="KW-0449">Lipoprotein</keyword>
<dbReference type="SUPFAM" id="SSF53850">
    <property type="entry name" value="Periplasmic binding protein-like II"/>
    <property type="match status" value="1"/>
</dbReference>
<dbReference type="Gene3D" id="3.40.190.10">
    <property type="entry name" value="Periplasmic binding protein-like II"/>
    <property type="match status" value="1"/>
</dbReference>
<dbReference type="EMBL" id="CP163441">
    <property type="protein sequence ID" value="XDQ49119.1"/>
    <property type="molecule type" value="Genomic_DNA"/>
</dbReference>
<dbReference type="InterPro" id="IPR006059">
    <property type="entry name" value="SBP"/>
</dbReference>
<name>A0AB39R2N3_9ACTN</name>
<keyword evidence="1" id="KW-1003">Cell membrane</keyword>
<dbReference type="RefSeq" id="WP_369227778.1">
    <property type="nucleotide sequence ID" value="NZ_CP163441.1"/>
</dbReference>
<evidence type="ECO:0000256" key="5">
    <source>
        <dbReference type="ARBA" id="ARBA00023288"/>
    </source>
</evidence>
<protein>
    <submittedName>
        <fullName evidence="6">ABC transporter substrate-binding protein</fullName>
    </submittedName>
</protein>
<keyword evidence="2" id="KW-0732">Signal</keyword>
<evidence type="ECO:0000256" key="2">
    <source>
        <dbReference type="ARBA" id="ARBA00022729"/>
    </source>
</evidence>
<dbReference type="AlphaFoldDB" id="A0AB39R2N3"/>
<evidence type="ECO:0000256" key="3">
    <source>
        <dbReference type="ARBA" id="ARBA00023136"/>
    </source>
</evidence>